<evidence type="ECO:0000313" key="1">
    <source>
        <dbReference type="EMBL" id="RUP46777.1"/>
    </source>
</evidence>
<organism evidence="1 2">
    <name type="scientific">Jimgerdemannia flammicorona</name>
    <dbReference type="NCBI Taxonomy" id="994334"/>
    <lineage>
        <taxon>Eukaryota</taxon>
        <taxon>Fungi</taxon>
        <taxon>Fungi incertae sedis</taxon>
        <taxon>Mucoromycota</taxon>
        <taxon>Mucoromycotina</taxon>
        <taxon>Endogonomycetes</taxon>
        <taxon>Endogonales</taxon>
        <taxon>Endogonaceae</taxon>
        <taxon>Jimgerdemannia</taxon>
    </lineage>
</organism>
<dbReference type="OrthoDB" id="2017405at2759"/>
<proteinExistence type="predicted"/>
<dbReference type="Proteomes" id="UP000268093">
    <property type="component" value="Unassembled WGS sequence"/>
</dbReference>
<sequence length="120" mass="13540">MTSLPKTIQISKRATYPSPLIGCLCATVCGLPFAAAWPLQQTKSLFHPNRNKALGGQAMHYYRYGTAKNCSSTYEDLKLCMKIKTKPQDVAKKMWAEREAVKEAARNKEQSSLDVWTLRE</sequence>
<dbReference type="EMBL" id="RBNI01005372">
    <property type="protein sequence ID" value="RUP46777.1"/>
    <property type="molecule type" value="Genomic_DNA"/>
</dbReference>
<comment type="caution">
    <text evidence="1">The sequence shown here is derived from an EMBL/GenBank/DDBJ whole genome shotgun (WGS) entry which is preliminary data.</text>
</comment>
<dbReference type="AlphaFoldDB" id="A0A433D7C4"/>
<dbReference type="Pfam" id="PF11326">
    <property type="entry name" value="PANTS-like"/>
    <property type="match status" value="1"/>
</dbReference>
<accession>A0A433D7C4</accession>
<gene>
    <name evidence="1" type="ORF">BC936DRAFT_146541</name>
</gene>
<name>A0A433D7C4_9FUNG</name>
<reference evidence="1 2" key="1">
    <citation type="journal article" date="2018" name="New Phytol.">
        <title>Phylogenomics of Endogonaceae and evolution of mycorrhizas within Mucoromycota.</title>
        <authorList>
            <person name="Chang Y."/>
            <person name="Desiro A."/>
            <person name="Na H."/>
            <person name="Sandor L."/>
            <person name="Lipzen A."/>
            <person name="Clum A."/>
            <person name="Barry K."/>
            <person name="Grigoriev I.V."/>
            <person name="Martin F.M."/>
            <person name="Stajich J.E."/>
            <person name="Smith M.E."/>
            <person name="Bonito G."/>
            <person name="Spatafora J.W."/>
        </authorList>
    </citation>
    <scope>NUCLEOTIDE SEQUENCE [LARGE SCALE GENOMIC DNA]</scope>
    <source>
        <strain evidence="1 2">GMNB39</strain>
    </source>
</reference>
<protein>
    <submittedName>
        <fullName evidence="1">Uncharacterized protein</fullName>
    </submittedName>
</protein>
<dbReference type="PANTHER" id="PTHR28052">
    <property type="entry name" value="UPF0545 PROTEIN C22ORF39"/>
    <property type="match status" value="1"/>
</dbReference>
<dbReference type="PANTHER" id="PTHR28052:SF1">
    <property type="entry name" value="UPF0545 PROTEIN C22ORF39"/>
    <property type="match status" value="1"/>
</dbReference>
<evidence type="ECO:0000313" key="2">
    <source>
        <dbReference type="Proteomes" id="UP000268093"/>
    </source>
</evidence>
<dbReference type="InterPro" id="IPR021475">
    <property type="entry name" value="Pants/Emi1-like"/>
</dbReference>
<keyword evidence="2" id="KW-1185">Reference proteome</keyword>